<dbReference type="GeneID" id="22113614"/>
<dbReference type="EMBL" id="KM236237">
    <property type="protein sequence ID" value="AIK68078.1"/>
    <property type="molecule type" value="Genomic_DNA"/>
</dbReference>
<keyword evidence="2" id="KW-1185">Reference proteome</keyword>
<dbReference type="Proteomes" id="UP000201263">
    <property type="component" value="Segment"/>
</dbReference>
<reference evidence="1 2" key="1">
    <citation type="submission" date="2014-07" db="EMBL/GenBank/DDBJ databases">
        <title>Complete Genome of Citrobacter freundii Myophage Miller.</title>
        <authorList>
            <person name="Hwang K."/>
            <person name="Luna A.J."/>
            <person name="Hernandez A.C."/>
            <person name="Everett G.F.K."/>
        </authorList>
    </citation>
    <scope>NUCLEOTIDE SEQUENCE [LARGE SCALE GENOMIC DNA]</scope>
</reference>
<dbReference type="InterPro" id="IPR043876">
    <property type="entry name" value="DUF5856"/>
</dbReference>
<dbReference type="RefSeq" id="YP_009097744.1">
    <property type="nucleotide sequence ID" value="NC_025414.1"/>
</dbReference>
<protein>
    <submittedName>
        <fullName evidence="1">Uncharacterized protein</fullName>
    </submittedName>
</protein>
<accession>A0A076YI54</accession>
<sequence length="127" mass="14608">MQTFNEVVDRDNASKIDAFIGRCLMSVTYMHSAHFATGSYSQHKAYEGFYEDMQDLVDKFTEIHIGITGRYKPVLKVENMLDTVAYLRKIVTEAEEIYDSVDSSLKNILDEIKGLCYQTIYKLTKLS</sequence>
<dbReference type="KEGG" id="vg:22113614"/>
<name>A0A076YI54_9CAUD</name>
<proteinExistence type="predicted"/>
<evidence type="ECO:0000313" key="1">
    <source>
        <dbReference type="EMBL" id="AIK68078.1"/>
    </source>
</evidence>
<gene>
    <name evidence="1" type="ORF">CPTMiller_00142</name>
</gene>
<dbReference type="Pfam" id="PF19174">
    <property type="entry name" value="DUF5856"/>
    <property type="match status" value="1"/>
</dbReference>
<organism evidence="1 2">
    <name type="scientific">Citrobacter phage Miller</name>
    <dbReference type="NCBI Taxonomy" id="1527524"/>
    <lineage>
        <taxon>Viruses</taxon>
        <taxon>Duplodnaviria</taxon>
        <taxon>Heunggongvirae</taxon>
        <taxon>Uroviricota</taxon>
        <taxon>Caudoviricetes</taxon>
        <taxon>Pantevenvirales</taxon>
        <taxon>Straboviridae</taxon>
        <taxon>Pseudotevenvirus</taxon>
        <taxon>Pseudotevenvirus miller</taxon>
    </lineage>
</organism>
<evidence type="ECO:0000313" key="2">
    <source>
        <dbReference type="Proteomes" id="UP000201263"/>
    </source>
</evidence>